<proteinExistence type="predicted"/>
<dbReference type="CDD" id="cd03820">
    <property type="entry name" value="GT4_AmsD-like"/>
    <property type="match status" value="1"/>
</dbReference>
<organism evidence="2 3">
    <name type="scientific">Flavobacterium arsenatis</name>
    <dbReference type="NCBI Taxonomy" id="1484332"/>
    <lineage>
        <taxon>Bacteria</taxon>
        <taxon>Pseudomonadati</taxon>
        <taxon>Bacteroidota</taxon>
        <taxon>Flavobacteriia</taxon>
        <taxon>Flavobacteriales</taxon>
        <taxon>Flavobacteriaceae</taxon>
        <taxon>Flavobacterium</taxon>
    </lineage>
</organism>
<keyword evidence="3" id="KW-1185">Reference proteome</keyword>
<sequence>MPNKKVCLIIPSLRHGGAERVISVLANQWAQNPNLEVFLLLMTKQDQFYTIDDRVKIIEPEKGYQSTLLGRGLYSLWILYFLRKSVNQIKPNTILSFCERYNNIVLLSLLGSRYPVFVSDRSNPEGNLGSLHENLRKTLYKKAKGIIAQTDTAKKVIYSKTKNKNIETIPNPLRDIKDFSIVQKENIILNVGRFEWQKNQKGLVEAFSNLQNRENWKLLLVGVGSLRGELEQQIRQKNLEDQVILLDFQKDIDSYFQTAKIFAFTSISEGFPNVLLEAMANGLACVSYDCPTGPSELIQNEENGNLIPLHDQELFSAKLQLLMDDNDKRIKFGTKAVVVKEEYSVAVISDKYLKFILK</sequence>
<dbReference type="SUPFAM" id="SSF53756">
    <property type="entry name" value="UDP-Glycosyltransferase/glycogen phosphorylase"/>
    <property type="match status" value="1"/>
</dbReference>
<dbReference type="Gene3D" id="3.40.50.2000">
    <property type="entry name" value="Glycogen Phosphorylase B"/>
    <property type="match status" value="2"/>
</dbReference>
<dbReference type="InterPro" id="IPR001296">
    <property type="entry name" value="Glyco_trans_1"/>
</dbReference>
<dbReference type="PANTHER" id="PTHR12526:SF630">
    <property type="entry name" value="GLYCOSYLTRANSFERASE"/>
    <property type="match status" value="1"/>
</dbReference>
<dbReference type="PANTHER" id="PTHR12526">
    <property type="entry name" value="GLYCOSYLTRANSFERASE"/>
    <property type="match status" value="1"/>
</dbReference>
<dbReference type="Proteomes" id="UP001255185">
    <property type="component" value="Unassembled WGS sequence"/>
</dbReference>
<name>A0ABU1TRA1_9FLAO</name>
<evidence type="ECO:0000313" key="3">
    <source>
        <dbReference type="Proteomes" id="UP001255185"/>
    </source>
</evidence>
<dbReference type="RefSeq" id="WP_310026814.1">
    <property type="nucleotide sequence ID" value="NZ_JAVDVI010000009.1"/>
</dbReference>
<evidence type="ECO:0000313" key="2">
    <source>
        <dbReference type="EMBL" id="MDR6968288.1"/>
    </source>
</evidence>
<protein>
    <submittedName>
        <fullName evidence="2">Glycosyltransferase involved in cell wall biosynthesis</fullName>
    </submittedName>
</protein>
<gene>
    <name evidence="2" type="ORF">J2X31_002305</name>
</gene>
<accession>A0ABU1TRA1</accession>
<evidence type="ECO:0000259" key="1">
    <source>
        <dbReference type="Pfam" id="PF00534"/>
    </source>
</evidence>
<dbReference type="EMBL" id="JAVDVI010000009">
    <property type="protein sequence ID" value="MDR6968288.1"/>
    <property type="molecule type" value="Genomic_DNA"/>
</dbReference>
<dbReference type="Pfam" id="PF00534">
    <property type="entry name" value="Glycos_transf_1"/>
    <property type="match status" value="1"/>
</dbReference>
<feature type="domain" description="Glycosyl transferase family 1" evidence="1">
    <location>
        <begin position="177"/>
        <end position="336"/>
    </location>
</feature>
<comment type="caution">
    <text evidence="2">The sequence shown here is derived from an EMBL/GenBank/DDBJ whole genome shotgun (WGS) entry which is preliminary data.</text>
</comment>
<reference evidence="2 3" key="1">
    <citation type="submission" date="2023-07" db="EMBL/GenBank/DDBJ databases">
        <title>Sorghum-associated microbial communities from plants grown in Nebraska, USA.</title>
        <authorList>
            <person name="Schachtman D."/>
        </authorList>
    </citation>
    <scope>NUCLEOTIDE SEQUENCE [LARGE SCALE GENOMIC DNA]</scope>
    <source>
        <strain evidence="2 3">3773</strain>
    </source>
</reference>